<dbReference type="SUPFAM" id="SSF142906">
    <property type="entry name" value="YjbR-like"/>
    <property type="match status" value="1"/>
</dbReference>
<dbReference type="PANTHER" id="PTHR35145">
    <property type="entry name" value="CYTOPLASMIC PROTEIN-RELATED"/>
    <property type="match status" value="1"/>
</dbReference>
<dbReference type="RefSeq" id="WP_002665006.1">
    <property type="nucleotide sequence ID" value="NZ_UFTJ01000003.1"/>
</dbReference>
<dbReference type="Proteomes" id="UP000255515">
    <property type="component" value="Unassembled WGS sequence"/>
</dbReference>
<name>A0A380ZU45_9FLAO</name>
<sequence length="118" mass="14033">MNIEIIRNYCLNKNGVTESFPFDNETLTFKVGNKMFLLVNLNRFPLFFNVKTAPEWSETLREEYTQITGAYHQNKKHWNSVVVEGLPERLIFELIDHSYELVFQSLTKKEKFIIENKI</sequence>
<dbReference type="EMBL" id="UFTJ01000003">
    <property type="protein sequence ID" value="SUV52515.1"/>
    <property type="molecule type" value="Genomic_DNA"/>
</dbReference>
<evidence type="ECO:0000313" key="2">
    <source>
        <dbReference type="Proteomes" id="UP000255515"/>
    </source>
</evidence>
<gene>
    <name evidence="1" type="primary">yjbR_2</name>
    <name evidence="1" type="ORF">NCTC11661_01654</name>
</gene>
<accession>A0A380ZU45</accession>
<protein>
    <submittedName>
        <fullName evidence="1">Uncharacterized protein conserved in bacteria</fullName>
    </submittedName>
</protein>
<dbReference type="Pfam" id="PF04237">
    <property type="entry name" value="YjbR"/>
    <property type="match status" value="1"/>
</dbReference>
<dbReference type="InterPro" id="IPR038056">
    <property type="entry name" value="YjbR-like_sf"/>
</dbReference>
<evidence type="ECO:0000313" key="1">
    <source>
        <dbReference type="EMBL" id="SUV52515.1"/>
    </source>
</evidence>
<dbReference type="Gene3D" id="3.90.1150.30">
    <property type="match status" value="1"/>
</dbReference>
<organism evidence="1 2">
    <name type="scientific">Bergeyella zoohelcum</name>
    <dbReference type="NCBI Taxonomy" id="1015"/>
    <lineage>
        <taxon>Bacteria</taxon>
        <taxon>Pseudomonadati</taxon>
        <taxon>Bacteroidota</taxon>
        <taxon>Flavobacteriia</taxon>
        <taxon>Flavobacteriales</taxon>
        <taxon>Weeksellaceae</taxon>
        <taxon>Bergeyella</taxon>
    </lineage>
</organism>
<proteinExistence type="predicted"/>
<dbReference type="PANTHER" id="PTHR35145:SF1">
    <property type="entry name" value="CYTOPLASMIC PROTEIN"/>
    <property type="match status" value="1"/>
</dbReference>
<dbReference type="InterPro" id="IPR058532">
    <property type="entry name" value="YjbR/MT2646/Rv2570-like"/>
</dbReference>
<dbReference type="InterPro" id="IPR007351">
    <property type="entry name" value="YjbR"/>
</dbReference>
<reference evidence="1 2" key="1">
    <citation type="submission" date="2018-06" db="EMBL/GenBank/DDBJ databases">
        <authorList>
            <consortium name="Pathogen Informatics"/>
            <person name="Doyle S."/>
        </authorList>
    </citation>
    <scope>NUCLEOTIDE SEQUENCE [LARGE SCALE GENOMIC DNA]</scope>
    <source>
        <strain evidence="1 2">NCTC11661</strain>
    </source>
</reference>
<dbReference type="AlphaFoldDB" id="A0A380ZU45"/>